<dbReference type="PANTHER" id="PTHR42776">
    <property type="entry name" value="SERINE PEPTIDASE S9 FAMILY MEMBER"/>
    <property type="match status" value="1"/>
</dbReference>
<dbReference type="EMBL" id="CP139781">
    <property type="protein sequence ID" value="WRQ87858.1"/>
    <property type="molecule type" value="Genomic_DNA"/>
</dbReference>
<name>A0ABZ1C8R2_9BACT</name>
<keyword evidence="2" id="KW-0732">Signal</keyword>
<evidence type="ECO:0000313" key="4">
    <source>
        <dbReference type="EMBL" id="WRQ87858.1"/>
    </source>
</evidence>
<proteinExistence type="predicted"/>
<feature type="signal peptide" evidence="2">
    <location>
        <begin position="1"/>
        <end position="34"/>
    </location>
</feature>
<organism evidence="4 5">
    <name type="scientific">Actomonas aquatica</name>
    <dbReference type="NCBI Taxonomy" id="2866162"/>
    <lineage>
        <taxon>Bacteria</taxon>
        <taxon>Pseudomonadati</taxon>
        <taxon>Verrucomicrobiota</taxon>
        <taxon>Opitutia</taxon>
        <taxon>Opitutales</taxon>
        <taxon>Opitutaceae</taxon>
        <taxon>Actomonas</taxon>
    </lineage>
</organism>
<dbReference type="InterPro" id="IPR001375">
    <property type="entry name" value="Peptidase_S9_cat"/>
</dbReference>
<feature type="chain" id="PRO_5045977435" evidence="2">
    <location>
        <begin position="35"/>
        <end position="679"/>
    </location>
</feature>
<dbReference type="Proteomes" id="UP000738431">
    <property type="component" value="Chromosome"/>
</dbReference>
<accession>A0ABZ1C8R2</accession>
<dbReference type="Gene3D" id="3.40.50.1820">
    <property type="entry name" value="alpha/beta hydrolase"/>
    <property type="match status" value="1"/>
</dbReference>
<dbReference type="SUPFAM" id="SSF53474">
    <property type="entry name" value="alpha/beta-Hydrolases"/>
    <property type="match status" value="1"/>
</dbReference>
<dbReference type="Pfam" id="PF00326">
    <property type="entry name" value="Peptidase_S9"/>
    <property type="match status" value="1"/>
</dbReference>
<keyword evidence="1 4" id="KW-0378">Hydrolase</keyword>
<dbReference type="InterPro" id="IPR029058">
    <property type="entry name" value="AB_hydrolase_fold"/>
</dbReference>
<evidence type="ECO:0000256" key="2">
    <source>
        <dbReference type="SAM" id="SignalP"/>
    </source>
</evidence>
<evidence type="ECO:0000259" key="3">
    <source>
        <dbReference type="Pfam" id="PF00326"/>
    </source>
</evidence>
<dbReference type="GO" id="GO:0016787">
    <property type="term" value="F:hydrolase activity"/>
    <property type="evidence" value="ECO:0007669"/>
    <property type="project" value="UniProtKB-KW"/>
</dbReference>
<keyword evidence="5" id="KW-1185">Reference proteome</keyword>
<protein>
    <submittedName>
        <fullName evidence="4">Alpha/beta fold hydrolase</fullName>
    </submittedName>
</protein>
<dbReference type="SUPFAM" id="SSF82171">
    <property type="entry name" value="DPP6 N-terminal domain-like"/>
    <property type="match status" value="1"/>
</dbReference>
<gene>
    <name evidence="4" type="ORF">K1X11_000455</name>
</gene>
<sequence length="679" mass="75604">MPATIRPVRSALRQRSLTLLIAVLAGGFAAVHGADDPTERATPVPADQPIPVTDFFRPWLFSQPALNGKGTHVAAVVPMSADRKGLLFVELEKNKIKTVTPSANRDVASYVWLNDKRVLLTVVEDNLYASGLYIAEPSGKSFSVEQNSACQIIGLPLETPDFPLVWVRRNAYDDGRDYGVVQINTRVGIRSRREEHVLGGTGFQSNNDPLSTYGIQATVKRTFPKAPGPVVTSYFTDRLGELAFATTASGGRFTLHYLEQDEWHESPADLDEIYIIGAGDDPGELIVMGPTQAGSPRALHRFDARSGQLGEMVYQDDAYDPESASIIRDPRSRRMIGLRIDSVATRTVWFDETMRQVQAMVEQSLPRQIVLIVDMDEEGRHFILASYSDKQPPIFHVLDLKKKSLGLLKQSAPWIDPDRSAPMHIIQFKARDGVKLEGFLTIPPAASEANPVPLVVLPHGGPWANDIWGWDPEVQFLASRGYAVFQPNYRGSTGYDWKFPGDTWDFAKMHHDVTDGVKALRKMSLIDPDRIAIMGSSFGGYLALTGATQEPDLYRCAISNAGVFDWQELIDDMQRFRFEDARYQVLRRNLLEASATSADLEAISPLNRIDQIKIPVFVAHGKKDTVVSIRQSKHLVDELEKNHIPHEVLFAGGEGHGMEQLRNLDALYSRIEAFLAKHL</sequence>
<dbReference type="PANTHER" id="PTHR42776:SF27">
    <property type="entry name" value="DIPEPTIDYL PEPTIDASE FAMILY MEMBER 6"/>
    <property type="match status" value="1"/>
</dbReference>
<evidence type="ECO:0000313" key="5">
    <source>
        <dbReference type="Proteomes" id="UP000738431"/>
    </source>
</evidence>
<dbReference type="RefSeq" id="WP_221029100.1">
    <property type="nucleotide sequence ID" value="NZ_CP139781.1"/>
</dbReference>
<reference evidence="4 5" key="2">
    <citation type="submission" date="2023-12" db="EMBL/GenBank/DDBJ databases">
        <title>Description of an unclassified Opitutus bacterium of Verrucomicrobiota.</title>
        <authorList>
            <person name="Zhang D.-F."/>
        </authorList>
    </citation>
    <scope>NUCLEOTIDE SEQUENCE [LARGE SCALE GENOMIC DNA]</scope>
    <source>
        <strain evidence="4 5">WL0086</strain>
    </source>
</reference>
<feature type="domain" description="Peptidase S9 prolyl oligopeptidase catalytic" evidence="3">
    <location>
        <begin position="471"/>
        <end position="679"/>
    </location>
</feature>
<evidence type="ECO:0000256" key="1">
    <source>
        <dbReference type="ARBA" id="ARBA00022801"/>
    </source>
</evidence>
<reference evidence="4 5" key="1">
    <citation type="submission" date="2021-08" db="EMBL/GenBank/DDBJ databases">
        <authorList>
            <person name="Zhang D."/>
            <person name="Zhang A."/>
            <person name="Wang L."/>
        </authorList>
    </citation>
    <scope>NUCLEOTIDE SEQUENCE [LARGE SCALE GENOMIC DNA]</scope>
    <source>
        <strain evidence="4 5">WL0086</strain>
    </source>
</reference>